<dbReference type="PANTHER" id="PTHR33431">
    <property type="entry name" value="ENABLED-LIKE PROTEIN (DUF1635)"/>
    <property type="match status" value="1"/>
</dbReference>
<keyword evidence="2" id="KW-1185">Reference proteome</keyword>
<dbReference type="PANTHER" id="PTHR33431:SF3">
    <property type="entry name" value="ENABLED-LIKE PROTEIN (DUF1635)"/>
    <property type="match status" value="1"/>
</dbReference>
<name>A0A5N6PAE2_9ASTR</name>
<organism evidence="1 2">
    <name type="scientific">Mikania micrantha</name>
    <name type="common">bitter vine</name>
    <dbReference type="NCBI Taxonomy" id="192012"/>
    <lineage>
        <taxon>Eukaryota</taxon>
        <taxon>Viridiplantae</taxon>
        <taxon>Streptophyta</taxon>
        <taxon>Embryophyta</taxon>
        <taxon>Tracheophyta</taxon>
        <taxon>Spermatophyta</taxon>
        <taxon>Magnoliopsida</taxon>
        <taxon>eudicotyledons</taxon>
        <taxon>Gunneridae</taxon>
        <taxon>Pentapetalae</taxon>
        <taxon>asterids</taxon>
        <taxon>campanulids</taxon>
        <taxon>Asterales</taxon>
        <taxon>Asteraceae</taxon>
        <taxon>Asteroideae</taxon>
        <taxon>Heliantheae alliance</taxon>
        <taxon>Eupatorieae</taxon>
        <taxon>Mikania</taxon>
    </lineage>
</organism>
<sequence>MEDHPNRTLDRPYLKSVEESVWLIRMELEANRVRVEEEMRARDDIHLLNNNNNAINQYQSIIFHKLFLQHHHSYLQHHHQPITPSGFCLSETILFPPPTTKGLPENGKFLESVMKAGPLLQNLLLAGALPQWRHPPPPLDTYQTPLSLSEDYVGNISSKFNNNKKRGFCGDSNSSKYQKISLYN</sequence>
<comment type="caution">
    <text evidence="1">The sequence shown here is derived from an EMBL/GenBank/DDBJ whole genome shotgun (WGS) entry which is preliminary data.</text>
</comment>
<dbReference type="Proteomes" id="UP000326396">
    <property type="component" value="Linkage Group LG14"/>
</dbReference>
<dbReference type="EMBL" id="SZYD01000006">
    <property type="protein sequence ID" value="KAD5961652.1"/>
    <property type="molecule type" value="Genomic_DNA"/>
</dbReference>
<reference evidence="1 2" key="1">
    <citation type="submission" date="2019-05" db="EMBL/GenBank/DDBJ databases">
        <title>Mikania micrantha, genome provides insights into the molecular mechanism of rapid growth.</title>
        <authorList>
            <person name="Liu B."/>
        </authorList>
    </citation>
    <scope>NUCLEOTIDE SEQUENCE [LARGE SCALE GENOMIC DNA]</scope>
    <source>
        <strain evidence="1">NLD-2019</strain>
        <tissue evidence="1">Leaf</tissue>
    </source>
</reference>
<dbReference type="Pfam" id="PF07795">
    <property type="entry name" value="DUF1635"/>
    <property type="match status" value="1"/>
</dbReference>
<dbReference type="InterPro" id="IPR012862">
    <property type="entry name" value="DUF1635"/>
</dbReference>
<protein>
    <submittedName>
        <fullName evidence="1">Uncharacterized protein</fullName>
    </submittedName>
</protein>
<dbReference type="OrthoDB" id="784654at2759"/>
<evidence type="ECO:0000313" key="1">
    <source>
        <dbReference type="EMBL" id="KAD5961652.1"/>
    </source>
</evidence>
<proteinExistence type="predicted"/>
<evidence type="ECO:0000313" key="2">
    <source>
        <dbReference type="Proteomes" id="UP000326396"/>
    </source>
</evidence>
<gene>
    <name evidence="1" type="ORF">E3N88_13125</name>
</gene>
<accession>A0A5N6PAE2</accession>
<dbReference type="AlphaFoldDB" id="A0A5N6PAE2"/>